<dbReference type="InterPro" id="IPR058909">
    <property type="entry name" value="CD_NTase_C"/>
</dbReference>
<keyword evidence="2" id="KW-0548">Nucleotidyltransferase</keyword>
<evidence type="ECO:0000256" key="1">
    <source>
        <dbReference type="ARBA" id="ARBA00022679"/>
    </source>
</evidence>
<dbReference type="InterPro" id="IPR006116">
    <property type="entry name" value="NT_2-5OAS_ClassI-CCAase"/>
</dbReference>
<organism evidence="7 8">
    <name type="scientific">Trichococcus patagoniensis</name>
    <dbReference type="NCBI Taxonomy" id="382641"/>
    <lineage>
        <taxon>Bacteria</taxon>
        <taxon>Bacillati</taxon>
        <taxon>Bacillota</taxon>
        <taxon>Bacilli</taxon>
        <taxon>Lactobacillales</taxon>
        <taxon>Carnobacteriaceae</taxon>
        <taxon>Trichococcus</taxon>
    </lineage>
</organism>
<evidence type="ECO:0000313" key="7">
    <source>
        <dbReference type="EMBL" id="PTQ83942.1"/>
    </source>
</evidence>
<keyword evidence="4" id="KW-0051">Antiviral defense</keyword>
<evidence type="ECO:0000256" key="2">
    <source>
        <dbReference type="ARBA" id="ARBA00022695"/>
    </source>
</evidence>
<dbReference type="Pfam" id="PF26305">
    <property type="entry name" value="CD_NTase_C"/>
    <property type="match status" value="1"/>
</dbReference>
<evidence type="ECO:0000259" key="6">
    <source>
        <dbReference type="Pfam" id="PF26305"/>
    </source>
</evidence>
<feature type="domain" description="Polymerase nucleotidyl transferase" evidence="5">
    <location>
        <begin position="65"/>
        <end position="101"/>
    </location>
</feature>
<dbReference type="SUPFAM" id="SSF81301">
    <property type="entry name" value="Nucleotidyltransferase"/>
    <property type="match status" value="1"/>
</dbReference>
<keyword evidence="1 7" id="KW-0808">Transferase</keyword>
<evidence type="ECO:0000259" key="5">
    <source>
        <dbReference type="Pfam" id="PF01909"/>
    </source>
</evidence>
<proteinExistence type="predicted"/>
<keyword evidence="3" id="KW-0547">Nucleotide-binding</keyword>
<feature type="domain" description="cGAS/DncV-like nucleotidyltransferase C-terminal helical" evidence="6">
    <location>
        <begin position="208"/>
        <end position="319"/>
    </location>
</feature>
<keyword evidence="8" id="KW-1185">Reference proteome</keyword>
<dbReference type="EMBL" id="QAOM01000011">
    <property type="protein sequence ID" value="PTQ83942.1"/>
    <property type="molecule type" value="Genomic_DNA"/>
</dbReference>
<dbReference type="RefSeq" id="WP_108032854.1">
    <property type="nucleotide sequence ID" value="NZ_QAOM01000011.1"/>
</dbReference>
<protein>
    <submittedName>
        <fullName evidence="7">Nucleotidyltransferase-like protein</fullName>
    </submittedName>
</protein>
<accession>A0A2T5IJF3</accession>
<dbReference type="Pfam" id="PF01909">
    <property type="entry name" value="NTP_transf_2"/>
    <property type="match status" value="1"/>
</dbReference>
<name>A0A2T5IJF3_9LACT</name>
<evidence type="ECO:0000256" key="4">
    <source>
        <dbReference type="ARBA" id="ARBA00023118"/>
    </source>
</evidence>
<dbReference type="Proteomes" id="UP000244161">
    <property type="component" value="Unassembled WGS sequence"/>
</dbReference>
<dbReference type="GO" id="GO:0051607">
    <property type="term" value="P:defense response to virus"/>
    <property type="evidence" value="ECO:0007669"/>
    <property type="project" value="UniProtKB-KW"/>
</dbReference>
<reference evidence="7 8" key="1">
    <citation type="submission" date="2018-04" db="EMBL/GenBank/DDBJ databases">
        <title>Genomic Encyclopedia of Archaeal and Bacterial Type Strains, Phase II (KMG-II): from individual species to whole genera.</title>
        <authorList>
            <person name="Goeker M."/>
        </authorList>
    </citation>
    <scope>NUCLEOTIDE SEQUENCE [LARGE SCALE GENOMIC DNA]</scope>
    <source>
        <strain evidence="7 8">DSM 18806</strain>
    </source>
</reference>
<dbReference type="OrthoDB" id="8264173at2"/>
<dbReference type="InterPro" id="IPR043519">
    <property type="entry name" value="NT_sf"/>
</dbReference>
<gene>
    <name evidence="7" type="ORF">C8U37_11127</name>
</gene>
<dbReference type="CDD" id="cd05400">
    <property type="entry name" value="NT_2-5OAS_ClassI-CCAase"/>
    <property type="match status" value="1"/>
</dbReference>
<sequence>MKFTEDKLKLFAAPLSETENQKCLNAIGMIRDSLKLRGFTDDGKSVSRLYEDTYAYSLEMRSTSGSGKIKLFIQGSYANNTNVRTQSDVDIAVVQEDVFNTKYRSTISSSQADSDYGFTVVPTSLKSFKDEVEECLRYKFSTDVERKNKSVKVNGNTYRKDADTVPCKRYRDYRNDYSKNAENFIGGIFITPDEGPTIVNFPEQHILNGKKKNNETNTYYKKMVRIIKNIRYLMSACGYSSSDNVSSFGLESLLWNIPNEIFIKYSIYRYSFDEIVSYLYENQSLIASYKEVNGIKNICQTAAEAENYRLYIRDLKKFYEYDI</sequence>
<comment type="caution">
    <text evidence="7">The sequence shown here is derived from an EMBL/GenBank/DDBJ whole genome shotgun (WGS) entry which is preliminary data.</text>
</comment>
<dbReference type="InterPro" id="IPR002934">
    <property type="entry name" value="Polymerase_NTP_transf_dom"/>
</dbReference>
<dbReference type="GO" id="GO:0016779">
    <property type="term" value="F:nucleotidyltransferase activity"/>
    <property type="evidence" value="ECO:0007669"/>
    <property type="project" value="InterPro"/>
</dbReference>
<dbReference type="AlphaFoldDB" id="A0A2T5IJF3"/>
<evidence type="ECO:0000313" key="8">
    <source>
        <dbReference type="Proteomes" id="UP000244161"/>
    </source>
</evidence>
<evidence type="ECO:0000256" key="3">
    <source>
        <dbReference type="ARBA" id="ARBA00022741"/>
    </source>
</evidence>